<accession>A0A926QGZ9</accession>
<dbReference type="PANTHER" id="PTHR33393:SF12">
    <property type="entry name" value="CAPSULE BIOSYNTHESIS PROTEIN CAPA"/>
    <property type="match status" value="1"/>
</dbReference>
<dbReference type="Pfam" id="PF09587">
    <property type="entry name" value="PGA_cap"/>
    <property type="match status" value="1"/>
</dbReference>
<comment type="similarity">
    <text evidence="1">Belongs to the CapA family.</text>
</comment>
<dbReference type="InterPro" id="IPR019079">
    <property type="entry name" value="Capsule_synth_CapA"/>
</dbReference>
<sequence length="329" mass="36866">MIRITIAAVGDLLMKSEIIASVKQPGGYKFDPILEKVKPYLQKHDLVIGNLETTFSGKRQLGVAQRRLKCNCPRERRNPKTGFPIFNCPDEWASTLKNAGFHVLTTANNHCMDGGEAGLTRTLNVLDRYGLKHTGTFRSVQESKRKLIVRVKGVNIGILSYTSGTNSIPVPKPWLVGRINPKKMIADIRELKNKTDFVIVCLHFGQEYRIYPNKNEKQLMYLLFKQGVNVILGAHPHVLHPVIMIKVKDIHGNVRNRVAASSLGNFVSTQLNRNPKTTQGMILALTLTKNDRGETDVTKVGRIATRVQMVRGKRNVYRVVAGHGGRKND</sequence>
<evidence type="ECO:0000313" key="3">
    <source>
        <dbReference type="EMBL" id="MBD0378970.1"/>
    </source>
</evidence>
<dbReference type="SMART" id="SM00854">
    <property type="entry name" value="PGA_cap"/>
    <property type="match status" value="1"/>
</dbReference>
<evidence type="ECO:0000259" key="2">
    <source>
        <dbReference type="SMART" id="SM00854"/>
    </source>
</evidence>
<dbReference type="InterPro" id="IPR052169">
    <property type="entry name" value="CW_Biosynth-Accessory"/>
</dbReference>
<dbReference type="Proteomes" id="UP000650466">
    <property type="component" value="Unassembled WGS sequence"/>
</dbReference>
<name>A0A926QGZ9_9BACL</name>
<dbReference type="SUPFAM" id="SSF56300">
    <property type="entry name" value="Metallo-dependent phosphatases"/>
    <property type="match status" value="1"/>
</dbReference>
<dbReference type="InterPro" id="IPR029052">
    <property type="entry name" value="Metallo-depent_PP-like"/>
</dbReference>
<keyword evidence="4" id="KW-1185">Reference proteome</keyword>
<dbReference type="AlphaFoldDB" id="A0A926QGZ9"/>
<dbReference type="CDD" id="cd07381">
    <property type="entry name" value="MPP_CapA"/>
    <property type="match status" value="1"/>
</dbReference>
<feature type="domain" description="Capsule synthesis protein CapA" evidence="2">
    <location>
        <begin position="5"/>
        <end position="270"/>
    </location>
</feature>
<evidence type="ECO:0000256" key="1">
    <source>
        <dbReference type="ARBA" id="ARBA00005662"/>
    </source>
</evidence>
<gene>
    <name evidence="3" type="ORF">ICC18_02390</name>
</gene>
<dbReference type="EMBL" id="JACVVD010000001">
    <property type="protein sequence ID" value="MBD0378970.1"/>
    <property type="molecule type" value="Genomic_DNA"/>
</dbReference>
<proteinExistence type="inferred from homology"/>
<reference evidence="3" key="1">
    <citation type="submission" date="2020-09" db="EMBL/GenBank/DDBJ databases">
        <title>Draft Genome Sequence of Paenibacillus sp. WST5.</title>
        <authorList>
            <person name="Bao Z."/>
        </authorList>
    </citation>
    <scope>NUCLEOTIDE SEQUENCE</scope>
    <source>
        <strain evidence="3">WST5</strain>
    </source>
</reference>
<dbReference type="Gene3D" id="3.60.21.10">
    <property type="match status" value="1"/>
</dbReference>
<dbReference type="PANTHER" id="PTHR33393">
    <property type="entry name" value="POLYGLUTAMINE SYNTHESIS ACCESSORY PROTEIN RV0574C-RELATED"/>
    <property type="match status" value="1"/>
</dbReference>
<protein>
    <submittedName>
        <fullName evidence="3">CapA family protein</fullName>
    </submittedName>
</protein>
<evidence type="ECO:0000313" key="4">
    <source>
        <dbReference type="Proteomes" id="UP000650466"/>
    </source>
</evidence>
<organism evidence="3 4">
    <name type="scientific">Paenibacillus sedimenti</name>
    <dbReference type="NCBI Taxonomy" id="2770274"/>
    <lineage>
        <taxon>Bacteria</taxon>
        <taxon>Bacillati</taxon>
        <taxon>Bacillota</taxon>
        <taxon>Bacilli</taxon>
        <taxon>Bacillales</taxon>
        <taxon>Paenibacillaceae</taxon>
        <taxon>Paenibacillus</taxon>
    </lineage>
</organism>
<comment type="caution">
    <text evidence="3">The sequence shown here is derived from an EMBL/GenBank/DDBJ whole genome shotgun (WGS) entry which is preliminary data.</text>
</comment>